<dbReference type="Gene3D" id="3.30.1330.60">
    <property type="entry name" value="OmpA-like domain"/>
    <property type="match status" value="1"/>
</dbReference>
<dbReference type="InterPro" id="IPR006690">
    <property type="entry name" value="OMPA-like_CS"/>
</dbReference>
<gene>
    <name evidence="8" type="ORF">J2I47_16535</name>
</gene>
<sequence>MSCPLTMKWNNGLAVGLLLLNGFVAHAQAPASVSATSPYRGENLGPQVNSPYNEGNPLISPDGKTLYYTREDHPNNTMFADKENGSADIWYSEWQPSNQWGPARRMGAPLNQFNHNAVFSITPDGNTLLLRGAYTNGRYETRGFSISKRTGGGWSTPETLNIANYEKMSKGQFDFAYLTVDGKTLVMSFSEKRNGQKDDLYVSFRQKNGSWSQPMNLGADVNTDDYTETTPFLAPDGNTLYFSSNRPGGQGDNDIWVTRRVDKTWKRWSKPQNLGPTTNTDGYDAYYSISALGDLAYLTTFKNVGTEGGKGGDIVQIRLRSLMPPRSADSTTLAQTPGQLGGGKNPNDLTRPDPVALISGKVIDQKTGRPIAAEIIYSTLPDGAEAGRATADPTTGEYKIILPYGKKYSIVTVAPDFIAEGANVDLTGGPPDPNKGFQEIKGKELRLTPIREGESIPLTNVFFDTGKAILRDESAPELDRFVAVMNENPKLVAELSGHTDNVGSNELNAKLSQDRADAVREYLIGKGIEPDRLTSKGFGETKPVAPNDTDEGRQRNRRVEFLIVKK</sequence>
<keyword evidence="9" id="KW-1185">Reference proteome</keyword>
<evidence type="ECO:0000256" key="3">
    <source>
        <dbReference type="ARBA" id="ARBA00023237"/>
    </source>
</evidence>
<dbReference type="SUPFAM" id="SSF82171">
    <property type="entry name" value="DPP6 N-terminal domain-like"/>
    <property type="match status" value="1"/>
</dbReference>
<dbReference type="CDD" id="cd07185">
    <property type="entry name" value="OmpA_C-like"/>
    <property type="match status" value="1"/>
</dbReference>
<dbReference type="InterPro" id="IPR011042">
    <property type="entry name" value="6-blade_b-propeller_TolB-like"/>
</dbReference>
<organism evidence="8 9">
    <name type="scientific">Fibrella rubiginis</name>
    <dbReference type="NCBI Taxonomy" id="2817060"/>
    <lineage>
        <taxon>Bacteria</taxon>
        <taxon>Pseudomonadati</taxon>
        <taxon>Bacteroidota</taxon>
        <taxon>Cytophagia</taxon>
        <taxon>Cytophagales</taxon>
        <taxon>Spirosomataceae</taxon>
        <taxon>Fibrella</taxon>
    </lineage>
</organism>
<dbReference type="PRINTS" id="PR01021">
    <property type="entry name" value="OMPADOMAIN"/>
</dbReference>
<evidence type="ECO:0000256" key="2">
    <source>
        <dbReference type="ARBA" id="ARBA00023136"/>
    </source>
</evidence>
<reference evidence="8" key="1">
    <citation type="submission" date="2021-03" db="EMBL/GenBank/DDBJ databases">
        <title>Fibrella sp. HMF5335 genome sequencing and assembly.</title>
        <authorList>
            <person name="Kang H."/>
            <person name="Kim H."/>
            <person name="Bae S."/>
            <person name="Joh K."/>
        </authorList>
    </citation>
    <scope>NUCLEOTIDE SEQUENCE</scope>
    <source>
        <strain evidence="8">HMF5335</strain>
    </source>
</reference>
<dbReference type="AlphaFoldDB" id="A0A939GGZ4"/>
<feature type="compositionally biased region" description="Polar residues" evidence="5">
    <location>
        <begin position="328"/>
        <end position="338"/>
    </location>
</feature>
<dbReference type="Proteomes" id="UP000664034">
    <property type="component" value="Unassembled WGS sequence"/>
</dbReference>
<feature type="region of interest" description="Disordered" evidence="5">
    <location>
        <begin position="533"/>
        <end position="557"/>
    </location>
</feature>
<keyword evidence="3" id="KW-0998">Cell outer membrane</keyword>
<feature type="region of interest" description="Disordered" evidence="5">
    <location>
        <begin position="325"/>
        <end position="350"/>
    </location>
</feature>
<evidence type="ECO:0000256" key="6">
    <source>
        <dbReference type="SAM" id="SignalP"/>
    </source>
</evidence>
<comment type="caution">
    <text evidence="8">The sequence shown here is derived from an EMBL/GenBank/DDBJ whole genome shotgun (WGS) entry which is preliminary data.</text>
</comment>
<dbReference type="Pfam" id="PF00691">
    <property type="entry name" value="OmpA"/>
    <property type="match status" value="1"/>
</dbReference>
<dbReference type="EMBL" id="JAFMYV010000008">
    <property type="protein sequence ID" value="MBO0938161.1"/>
    <property type="molecule type" value="Genomic_DNA"/>
</dbReference>
<dbReference type="InterPro" id="IPR050330">
    <property type="entry name" value="Bact_OuterMem_StrucFunc"/>
</dbReference>
<feature type="domain" description="OmpA-like" evidence="7">
    <location>
        <begin position="452"/>
        <end position="566"/>
    </location>
</feature>
<evidence type="ECO:0000313" key="8">
    <source>
        <dbReference type="EMBL" id="MBO0938161.1"/>
    </source>
</evidence>
<dbReference type="Gene3D" id="2.120.10.30">
    <property type="entry name" value="TolB, C-terminal domain"/>
    <property type="match status" value="1"/>
</dbReference>
<protein>
    <submittedName>
        <fullName evidence="8">OmpA family protein</fullName>
    </submittedName>
</protein>
<dbReference type="PRINTS" id="PR01023">
    <property type="entry name" value="NAFLGMOTY"/>
</dbReference>
<dbReference type="InterPro" id="IPR036737">
    <property type="entry name" value="OmpA-like_sf"/>
</dbReference>
<dbReference type="InterPro" id="IPR006664">
    <property type="entry name" value="OMP_bac"/>
</dbReference>
<evidence type="ECO:0000259" key="7">
    <source>
        <dbReference type="PROSITE" id="PS51123"/>
    </source>
</evidence>
<dbReference type="SUPFAM" id="SSF103088">
    <property type="entry name" value="OmpA-like"/>
    <property type="match status" value="1"/>
</dbReference>
<dbReference type="InterPro" id="IPR006665">
    <property type="entry name" value="OmpA-like"/>
</dbReference>
<accession>A0A939GGZ4</accession>
<name>A0A939GGZ4_9BACT</name>
<dbReference type="PANTHER" id="PTHR30329">
    <property type="entry name" value="STATOR ELEMENT OF FLAGELLAR MOTOR COMPLEX"/>
    <property type="match status" value="1"/>
</dbReference>
<keyword evidence="2 4" id="KW-0472">Membrane</keyword>
<comment type="subcellular location">
    <subcellularLocation>
        <location evidence="1">Cell outer membrane</location>
    </subcellularLocation>
</comment>
<feature type="chain" id="PRO_5038085208" evidence="6">
    <location>
        <begin position="28"/>
        <end position="566"/>
    </location>
</feature>
<evidence type="ECO:0000256" key="4">
    <source>
        <dbReference type="PROSITE-ProRule" id="PRU00473"/>
    </source>
</evidence>
<dbReference type="PANTHER" id="PTHR30329:SF21">
    <property type="entry name" value="LIPOPROTEIN YIAD-RELATED"/>
    <property type="match status" value="1"/>
</dbReference>
<dbReference type="Pfam" id="PF07676">
    <property type="entry name" value="PD40"/>
    <property type="match status" value="2"/>
</dbReference>
<evidence type="ECO:0000313" key="9">
    <source>
        <dbReference type="Proteomes" id="UP000664034"/>
    </source>
</evidence>
<dbReference type="GO" id="GO:0009279">
    <property type="term" value="C:cell outer membrane"/>
    <property type="evidence" value="ECO:0007669"/>
    <property type="project" value="UniProtKB-SubCell"/>
</dbReference>
<keyword evidence="6" id="KW-0732">Signal</keyword>
<proteinExistence type="predicted"/>
<evidence type="ECO:0000256" key="1">
    <source>
        <dbReference type="ARBA" id="ARBA00004442"/>
    </source>
</evidence>
<evidence type="ECO:0000256" key="5">
    <source>
        <dbReference type="SAM" id="MobiDB-lite"/>
    </source>
</evidence>
<dbReference type="InterPro" id="IPR011659">
    <property type="entry name" value="WD40"/>
</dbReference>
<dbReference type="PROSITE" id="PS01068">
    <property type="entry name" value="OMPA_1"/>
    <property type="match status" value="1"/>
</dbReference>
<dbReference type="PROSITE" id="PS51123">
    <property type="entry name" value="OMPA_2"/>
    <property type="match status" value="1"/>
</dbReference>
<feature type="signal peptide" evidence="6">
    <location>
        <begin position="1"/>
        <end position="27"/>
    </location>
</feature>